<evidence type="ECO:0000313" key="3">
    <source>
        <dbReference type="Proteomes" id="UP000076929"/>
    </source>
</evidence>
<dbReference type="InterPro" id="IPR016040">
    <property type="entry name" value="NAD(P)-bd_dom"/>
</dbReference>
<evidence type="ECO:0000313" key="2">
    <source>
        <dbReference type="EMBL" id="ANE03643.1"/>
    </source>
</evidence>
<name>A0A172QSF6_9CORY</name>
<dbReference type="KEGG" id="ccjz:ccrud_05055"/>
<organism evidence="2 3">
    <name type="scientific">Corynebacterium crudilactis</name>
    <dbReference type="NCBI Taxonomy" id="1652495"/>
    <lineage>
        <taxon>Bacteria</taxon>
        <taxon>Bacillati</taxon>
        <taxon>Actinomycetota</taxon>
        <taxon>Actinomycetes</taxon>
        <taxon>Mycobacteriales</taxon>
        <taxon>Corynebacteriaceae</taxon>
        <taxon>Corynebacterium</taxon>
    </lineage>
</organism>
<dbReference type="AlphaFoldDB" id="A0A172QSF6"/>
<dbReference type="EMBL" id="CP015622">
    <property type="protein sequence ID" value="ANE03643.1"/>
    <property type="molecule type" value="Genomic_DNA"/>
</dbReference>
<dbReference type="Proteomes" id="UP000076929">
    <property type="component" value="Chromosome"/>
</dbReference>
<reference evidence="2 3" key="1">
    <citation type="submission" date="2016-05" db="EMBL/GenBank/DDBJ databases">
        <title>Complete genome sequence of Corynebacterium crudilactis, a new Corynebacterium species isolated from raw cow's milk.</title>
        <authorList>
            <person name="Christian R."/>
            <person name="Zimmermann J."/>
            <person name="Lipski A."/>
            <person name="Kalinowski J."/>
        </authorList>
    </citation>
    <scope>NUCLEOTIDE SEQUENCE [LARGE SCALE GENOMIC DNA]</scope>
    <source>
        <strain evidence="2 3">JZ16</strain>
    </source>
</reference>
<dbReference type="OrthoDB" id="3763081at2"/>
<sequence>MQSSLGAGDSISQLPGAIGFITKVLLAKPLTDHIAQEELVQASGLEWNIVRRTGLNNKPGTGSWIALEVGEAGRLNGSISRHDLAAFMLQVLSDPIIVHKAFGISSK</sequence>
<dbReference type="InterPro" id="IPR036291">
    <property type="entry name" value="NAD(P)-bd_dom_sf"/>
</dbReference>
<proteinExistence type="predicted"/>
<dbReference type="SUPFAM" id="SSF51735">
    <property type="entry name" value="NAD(P)-binding Rossmann-fold domains"/>
    <property type="match status" value="1"/>
</dbReference>
<accession>A0A172QSF6</accession>
<protein>
    <recommendedName>
        <fullName evidence="1">NAD(P)-binding domain-containing protein</fullName>
    </recommendedName>
</protein>
<gene>
    <name evidence="2" type="ORF">ccrud_05055</name>
</gene>
<dbReference type="Gene3D" id="3.40.50.720">
    <property type="entry name" value="NAD(P)-binding Rossmann-like Domain"/>
    <property type="match status" value="1"/>
</dbReference>
<feature type="domain" description="NAD(P)-binding" evidence="1">
    <location>
        <begin position="1"/>
        <end position="95"/>
    </location>
</feature>
<evidence type="ECO:0000259" key="1">
    <source>
        <dbReference type="Pfam" id="PF13460"/>
    </source>
</evidence>
<dbReference type="STRING" id="1652495.ccrud_05055"/>
<dbReference type="Pfam" id="PF13460">
    <property type="entry name" value="NAD_binding_10"/>
    <property type="match status" value="1"/>
</dbReference>
<keyword evidence="3" id="KW-1185">Reference proteome</keyword>